<proteinExistence type="predicted"/>
<name>A0A9D1NVM4_9FIRM</name>
<evidence type="ECO:0000313" key="3">
    <source>
        <dbReference type="Proteomes" id="UP000886723"/>
    </source>
</evidence>
<keyword evidence="1" id="KW-1133">Transmembrane helix</keyword>
<feature type="transmembrane region" description="Helical" evidence="1">
    <location>
        <begin position="7"/>
        <end position="27"/>
    </location>
</feature>
<protein>
    <submittedName>
        <fullName evidence="2">Uncharacterized protein</fullName>
    </submittedName>
</protein>
<evidence type="ECO:0000256" key="1">
    <source>
        <dbReference type="SAM" id="Phobius"/>
    </source>
</evidence>
<reference evidence="2" key="1">
    <citation type="submission" date="2020-10" db="EMBL/GenBank/DDBJ databases">
        <authorList>
            <person name="Gilroy R."/>
        </authorList>
    </citation>
    <scope>NUCLEOTIDE SEQUENCE</scope>
    <source>
        <strain evidence="2">ChiBcec2-4451</strain>
    </source>
</reference>
<sequence length="70" mass="8310">MKDRKREIVIMSVQILLCAVYVIFQFAQEAKSMQKSAAKIREARTKEQIRLERQRYRIKRAKTAKKRGIA</sequence>
<gene>
    <name evidence="2" type="ORF">IAA63_11865</name>
</gene>
<keyword evidence="1" id="KW-0472">Membrane</keyword>
<comment type="caution">
    <text evidence="2">The sequence shown here is derived from an EMBL/GenBank/DDBJ whole genome shotgun (WGS) entry which is preliminary data.</text>
</comment>
<dbReference type="AlphaFoldDB" id="A0A9D1NVM4"/>
<reference evidence="2" key="2">
    <citation type="journal article" date="2021" name="PeerJ">
        <title>Extensive microbial diversity within the chicken gut microbiome revealed by metagenomics and culture.</title>
        <authorList>
            <person name="Gilroy R."/>
            <person name="Ravi A."/>
            <person name="Getino M."/>
            <person name="Pursley I."/>
            <person name="Horton D.L."/>
            <person name="Alikhan N.F."/>
            <person name="Baker D."/>
            <person name="Gharbi K."/>
            <person name="Hall N."/>
            <person name="Watson M."/>
            <person name="Adriaenssens E.M."/>
            <person name="Foster-Nyarko E."/>
            <person name="Jarju S."/>
            <person name="Secka A."/>
            <person name="Antonio M."/>
            <person name="Oren A."/>
            <person name="Chaudhuri R.R."/>
            <person name="La Ragione R."/>
            <person name="Hildebrand F."/>
            <person name="Pallen M.J."/>
        </authorList>
    </citation>
    <scope>NUCLEOTIDE SEQUENCE</scope>
    <source>
        <strain evidence="2">ChiBcec2-4451</strain>
    </source>
</reference>
<evidence type="ECO:0000313" key="2">
    <source>
        <dbReference type="EMBL" id="HIV13819.1"/>
    </source>
</evidence>
<dbReference type="EMBL" id="DVON01000250">
    <property type="protein sequence ID" value="HIV13819.1"/>
    <property type="molecule type" value="Genomic_DNA"/>
</dbReference>
<dbReference type="Proteomes" id="UP000886723">
    <property type="component" value="Unassembled WGS sequence"/>
</dbReference>
<keyword evidence="1" id="KW-0812">Transmembrane</keyword>
<organism evidence="2 3">
    <name type="scientific">Candidatus Pullilachnospira stercoravium</name>
    <dbReference type="NCBI Taxonomy" id="2840913"/>
    <lineage>
        <taxon>Bacteria</taxon>
        <taxon>Bacillati</taxon>
        <taxon>Bacillota</taxon>
        <taxon>Clostridia</taxon>
        <taxon>Lachnospirales</taxon>
        <taxon>Lachnospiraceae</taxon>
        <taxon>Lachnospiraceae incertae sedis</taxon>
        <taxon>Candidatus Pullilachnospira</taxon>
    </lineage>
</organism>
<accession>A0A9D1NVM4</accession>